<evidence type="ECO:0000256" key="2">
    <source>
        <dbReference type="ARBA" id="ARBA00023125"/>
    </source>
</evidence>
<keyword evidence="2" id="KW-0238">DNA-binding</keyword>
<dbReference type="SUPFAM" id="SSF46894">
    <property type="entry name" value="C-terminal effector domain of the bipartite response regulators"/>
    <property type="match status" value="1"/>
</dbReference>
<dbReference type="CDD" id="cd06170">
    <property type="entry name" value="LuxR_C_like"/>
    <property type="match status" value="1"/>
</dbReference>
<name>A0A1S2NC10_9BURK</name>
<dbReference type="PROSITE" id="PS00622">
    <property type="entry name" value="HTH_LUXR_1"/>
    <property type="match status" value="1"/>
</dbReference>
<dbReference type="InterPro" id="IPR036693">
    <property type="entry name" value="TF_LuxR_autoind-bd_dom_sf"/>
</dbReference>
<keyword evidence="3" id="KW-0804">Transcription</keyword>
<dbReference type="RefSeq" id="WP_071362390.1">
    <property type="nucleotide sequence ID" value="NZ_JRYB01000001.1"/>
</dbReference>
<dbReference type="Pfam" id="PF00196">
    <property type="entry name" value="GerE"/>
    <property type="match status" value="1"/>
</dbReference>
<sequence length="246" mass="27385">MIDTALLLELMQAKDASKWSASLFTVARGLGFDQVLFGVVNSRHTRFESAFLRSNYSADWRDRYDRNGFAYVDPTVAHCLSSTIPIVWEPGTFASGPQQAGLYEEASAHGIRSGATLPVHGPQGEFGVISFASDARPDADARRAMNEALPMLSLVRDYAFISSGRFREEETRPEEAPRLTRRELEVLQWVMAGKSSWEVARITGCSEATVNFHLANVRQKFDVNTRQQAVVKAIALGLITPEDHHR</sequence>
<dbReference type="PANTHER" id="PTHR44688">
    <property type="entry name" value="DNA-BINDING TRANSCRIPTIONAL ACTIVATOR DEVR_DOSR"/>
    <property type="match status" value="1"/>
</dbReference>
<dbReference type="PRINTS" id="PR00038">
    <property type="entry name" value="HTHLUXR"/>
</dbReference>
<dbReference type="GO" id="GO:0006355">
    <property type="term" value="P:regulation of DNA-templated transcription"/>
    <property type="evidence" value="ECO:0007669"/>
    <property type="project" value="InterPro"/>
</dbReference>
<dbReference type="InterPro" id="IPR036388">
    <property type="entry name" value="WH-like_DNA-bd_sf"/>
</dbReference>
<protein>
    <submittedName>
        <fullName evidence="5">Transcriptional activator protein lasR</fullName>
    </submittedName>
</protein>
<dbReference type="PANTHER" id="PTHR44688:SF16">
    <property type="entry name" value="DNA-BINDING TRANSCRIPTIONAL ACTIVATOR DEVR_DOSR"/>
    <property type="match status" value="1"/>
</dbReference>
<feature type="domain" description="HTH luxR-type" evidence="4">
    <location>
        <begin position="172"/>
        <end position="237"/>
    </location>
</feature>
<accession>A0A1S2NC10</accession>
<dbReference type="InterPro" id="IPR016032">
    <property type="entry name" value="Sig_transdc_resp-reg_C-effctor"/>
</dbReference>
<dbReference type="GO" id="GO:0003677">
    <property type="term" value="F:DNA binding"/>
    <property type="evidence" value="ECO:0007669"/>
    <property type="project" value="UniProtKB-KW"/>
</dbReference>
<evidence type="ECO:0000259" key="4">
    <source>
        <dbReference type="PROSITE" id="PS50043"/>
    </source>
</evidence>
<evidence type="ECO:0000313" key="5">
    <source>
        <dbReference type="EMBL" id="OIJ42617.1"/>
    </source>
</evidence>
<dbReference type="EMBL" id="JRYB01000001">
    <property type="protein sequence ID" value="OIJ42617.1"/>
    <property type="molecule type" value="Genomic_DNA"/>
</dbReference>
<evidence type="ECO:0000256" key="1">
    <source>
        <dbReference type="ARBA" id="ARBA00023015"/>
    </source>
</evidence>
<dbReference type="SMART" id="SM00421">
    <property type="entry name" value="HTH_LUXR"/>
    <property type="match status" value="1"/>
</dbReference>
<organism evidence="5 6">
    <name type="scientific">Massilia timonae</name>
    <dbReference type="NCBI Taxonomy" id="47229"/>
    <lineage>
        <taxon>Bacteria</taxon>
        <taxon>Pseudomonadati</taxon>
        <taxon>Pseudomonadota</taxon>
        <taxon>Betaproteobacteria</taxon>
        <taxon>Burkholderiales</taxon>
        <taxon>Oxalobacteraceae</taxon>
        <taxon>Telluria group</taxon>
        <taxon>Massilia</taxon>
    </lineage>
</organism>
<evidence type="ECO:0000313" key="6">
    <source>
        <dbReference type="Proteomes" id="UP000180246"/>
    </source>
</evidence>
<dbReference type="AlphaFoldDB" id="A0A1S2NC10"/>
<dbReference type="Gene3D" id="3.30.450.80">
    <property type="entry name" value="Transcription factor LuxR-like, autoinducer-binding domain"/>
    <property type="match status" value="1"/>
</dbReference>
<reference evidence="5 6" key="1">
    <citation type="submission" date="2014-10" db="EMBL/GenBank/DDBJ databases">
        <authorList>
            <person name="Seo M.-J."/>
            <person name="Seok Y.J."/>
            <person name="Cha I.-T."/>
        </authorList>
    </citation>
    <scope>NUCLEOTIDE SEQUENCE [LARGE SCALE GENOMIC DNA]</scope>
    <source>
        <strain evidence="5 6">NEU</strain>
    </source>
</reference>
<dbReference type="Gene3D" id="1.10.10.10">
    <property type="entry name" value="Winged helix-like DNA-binding domain superfamily/Winged helix DNA-binding domain"/>
    <property type="match status" value="1"/>
</dbReference>
<dbReference type="InterPro" id="IPR005143">
    <property type="entry name" value="TF_LuxR_autoind-bd_dom"/>
</dbReference>
<dbReference type="InterPro" id="IPR000792">
    <property type="entry name" value="Tscrpt_reg_LuxR_C"/>
</dbReference>
<dbReference type="PROSITE" id="PS50043">
    <property type="entry name" value="HTH_LUXR_2"/>
    <property type="match status" value="1"/>
</dbReference>
<comment type="caution">
    <text evidence="5">The sequence shown here is derived from an EMBL/GenBank/DDBJ whole genome shotgun (WGS) entry which is preliminary data.</text>
</comment>
<keyword evidence="1" id="KW-0805">Transcription regulation</keyword>
<proteinExistence type="predicted"/>
<gene>
    <name evidence="5" type="primary">lasR</name>
    <name evidence="5" type="ORF">LO55_3466</name>
</gene>
<dbReference type="Pfam" id="PF03472">
    <property type="entry name" value="Autoind_bind"/>
    <property type="match status" value="1"/>
</dbReference>
<dbReference type="Proteomes" id="UP000180246">
    <property type="component" value="Unassembled WGS sequence"/>
</dbReference>
<evidence type="ECO:0000256" key="3">
    <source>
        <dbReference type="ARBA" id="ARBA00023163"/>
    </source>
</evidence>
<dbReference type="SUPFAM" id="SSF75516">
    <property type="entry name" value="Pheromone-binding domain of LuxR-like quorum-sensing transcription factors"/>
    <property type="match status" value="1"/>
</dbReference>